<keyword evidence="1" id="KW-0472">Membrane</keyword>
<feature type="transmembrane region" description="Helical" evidence="1">
    <location>
        <begin position="919"/>
        <end position="940"/>
    </location>
</feature>
<protein>
    <submittedName>
        <fullName evidence="2">Acriflavin resistance protein</fullName>
    </submittedName>
</protein>
<dbReference type="GO" id="GO:0005886">
    <property type="term" value="C:plasma membrane"/>
    <property type="evidence" value="ECO:0007669"/>
    <property type="project" value="TreeGrafter"/>
</dbReference>
<dbReference type="GO" id="GO:0042910">
    <property type="term" value="F:xenobiotic transmembrane transporter activity"/>
    <property type="evidence" value="ECO:0007669"/>
    <property type="project" value="TreeGrafter"/>
</dbReference>
<evidence type="ECO:0000313" key="2">
    <source>
        <dbReference type="EMBL" id="KDN30469.1"/>
    </source>
</evidence>
<comment type="caution">
    <text evidence="2">The sequence shown here is derived from an EMBL/GenBank/DDBJ whole genome shotgun (WGS) entry which is preliminary data.</text>
</comment>
<evidence type="ECO:0000256" key="1">
    <source>
        <dbReference type="SAM" id="Phobius"/>
    </source>
</evidence>
<dbReference type="RefSeq" id="WP_032549525.1">
    <property type="nucleotide sequence ID" value="NZ_JFFR01000002.1"/>
</dbReference>
<dbReference type="Gene3D" id="3.30.2090.10">
    <property type="entry name" value="Multidrug efflux transporter AcrB TolC docking domain, DN and DC subdomains"/>
    <property type="match status" value="2"/>
</dbReference>
<dbReference type="SUPFAM" id="SSF82693">
    <property type="entry name" value="Multidrug efflux transporter AcrB pore domain, PN1, PN2, PC1 and PC2 subdomains"/>
    <property type="match status" value="3"/>
</dbReference>
<dbReference type="EMBL" id="JFFR01000002">
    <property type="protein sequence ID" value="KDN30469.1"/>
    <property type="molecule type" value="Genomic_DNA"/>
</dbReference>
<feature type="transmembrane region" description="Helical" evidence="1">
    <location>
        <begin position="528"/>
        <end position="549"/>
    </location>
</feature>
<dbReference type="STRING" id="212667.VFDL14_07005"/>
<organism evidence="2 3">
    <name type="scientific">Vibrio fortis</name>
    <dbReference type="NCBI Taxonomy" id="212667"/>
    <lineage>
        <taxon>Bacteria</taxon>
        <taxon>Pseudomonadati</taxon>
        <taxon>Pseudomonadota</taxon>
        <taxon>Gammaproteobacteria</taxon>
        <taxon>Vibrionales</taxon>
        <taxon>Vibrionaceae</taxon>
        <taxon>Vibrio</taxon>
    </lineage>
</organism>
<dbReference type="InterPro" id="IPR027463">
    <property type="entry name" value="AcrB_DN_DC_subdom"/>
</dbReference>
<dbReference type="Pfam" id="PF00873">
    <property type="entry name" value="ACR_tran"/>
    <property type="match status" value="1"/>
</dbReference>
<feature type="transmembrane region" description="Helical" evidence="1">
    <location>
        <begin position="390"/>
        <end position="411"/>
    </location>
</feature>
<feature type="transmembrane region" description="Helical" evidence="1">
    <location>
        <begin position="12"/>
        <end position="31"/>
    </location>
</feature>
<dbReference type="AlphaFoldDB" id="A0A066V1S5"/>
<dbReference type="SUPFAM" id="SSF82714">
    <property type="entry name" value="Multidrug efflux transporter AcrB TolC docking domain, DN and DC subdomains"/>
    <property type="match status" value="2"/>
</dbReference>
<feature type="transmembrane region" description="Helical" evidence="1">
    <location>
        <begin position="893"/>
        <end position="913"/>
    </location>
</feature>
<dbReference type="PANTHER" id="PTHR32063:SF18">
    <property type="entry name" value="CATION EFFLUX SYSTEM PROTEIN"/>
    <property type="match status" value="1"/>
</dbReference>
<dbReference type="Gene3D" id="3.30.70.1430">
    <property type="entry name" value="Multidrug efflux transporter AcrB pore domain"/>
    <property type="match status" value="2"/>
</dbReference>
<dbReference type="Gene3D" id="3.30.70.1320">
    <property type="entry name" value="Multidrug efflux transporter AcrB pore domain like"/>
    <property type="match status" value="1"/>
</dbReference>
<feature type="transmembrane region" description="Helical" evidence="1">
    <location>
        <begin position="972"/>
        <end position="990"/>
    </location>
</feature>
<dbReference type="Gene3D" id="1.20.1640.10">
    <property type="entry name" value="Multidrug efflux transporter AcrB transmembrane domain"/>
    <property type="match status" value="2"/>
</dbReference>
<dbReference type="PRINTS" id="PR00702">
    <property type="entry name" value="ACRIFLAVINRP"/>
</dbReference>
<dbReference type="Gene3D" id="3.30.70.1440">
    <property type="entry name" value="Multidrug efflux transporter AcrB pore domain"/>
    <property type="match status" value="1"/>
</dbReference>
<accession>A0A066V1S5</accession>
<dbReference type="OrthoDB" id="9757940at2"/>
<feature type="transmembrane region" description="Helical" evidence="1">
    <location>
        <begin position="464"/>
        <end position="487"/>
    </location>
</feature>
<dbReference type="InterPro" id="IPR001036">
    <property type="entry name" value="Acrflvin-R"/>
</dbReference>
<dbReference type="PANTHER" id="PTHR32063">
    <property type="match status" value="1"/>
</dbReference>
<gene>
    <name evidence="2" type="ORF">VFDL14_07005</name>
</gene>
<feature type="transmembrane region" description="Helical" evidence="1">
    <location>
        <begin position="996"/>
        <end position="1016"/>
    </location>
</feature>
<keyword evidence="3" id="KW-1185">Reference proteome</keyword>
<evidence type="ECO:0000313" key="3">
    <source>
        <dbReference type="Proteomes" id="UP000027219"/>
    </source>
</evidence>
<keyword evidence="1" id="KW-0812">Transmembrane</keyword>
<name>A0A066V1S5_9VIBR</name>
<feature type="transmembrane region" description="Helical" evidence="1">
    <location>
        <begin position="360"/>
        <end position="378"/>
    </location>
</feature>
<feature type="transmembrane region" description="Helical" evidence="1">
    <location>
        <begin position="336"/>
        <end position="353"/>
    </location>
</feature>
<sequence>MKIIETISNTRLLILMTALLMVSGISAFMTLPRAEDPVIINRYANITTSFPGASAERVETLVTEVIENKLRELSEVKLVSSTSRPSVSIVTLELDDTITEPEPVWSQARDKLSDVEPLLPAGAQSPDLDSDHTYAFTTITALTWTGAGEPDHLTLGRYAKELAKRLRTLSGTEFVDEYGMPQEEIQINLRTADAAALGRSSANIAESLEGADAKNSAGELVSSYSRFGLEIESELDSIERIKQVPIATDANGHIVRLEDIASVQRGEKTPQDQIAIIDGEPGVIVAARMHPDLRVDNWTSRANAVIEKFEQELPSNVHVNVLFSQQGYTETRLNDLGESLLIGFVLILIVLFVTLGVRAAILVAISLPLTSLLTLSIMKMTGVPINQMSVTGLIVALGIMVDNAVVMVDTIQAYRLKGQHRAEATMNALKHLWVPLLGSTLTTVLAFAPIILMPGASGEFVGGIAITVSFSLIGSYVISHTLIAGLATRLLPKQLSDVDKQGEHHWYMTGLRIPALTRWFSSSVRFGVTHPIITIALVLLVPFTGYWSMSQLTEQFFPPSDRDMFEIQVYMPPQASVYATKQTSERIDEIIHRYPEVERIDWLVGANFPSFYYNLQARQNNAPYFSQAMVKTGDFVQANALIPELQKVLDKEVPEAQILVRKLNQGPPFTAPVELRVYGENLDTLKAIGEDVRLILAGIPHVTHTRETLQPGTPKVWLKVDEDTAKLNGISLNQFAGLLQTTLTGRESGSVIEGSESVPIRVRVADDAREDLTHLSNIRLPINSEIYSTGINVSTLAELELTTSRGAITRRNGQRVNTIEGYIEAGVLPQTVLNEFQERLKSYEIPSGYTIDFGGESAERDHSVNSLISNVAVVVVLMVLVVVMSFNSFRLSTIIFMVAALAGGLGLLSVWIFGYPFGFTVIIAMLGIAGLAINAAIVILTELKLDEDASSGSVDAVVNAVMSCTRHISSTTITTVGGFMPLIIAGGGFWPPFAVAIVGGTVLTTLISFYFVPVVFHLMTRKKGLHTSAALAH</sequence>
<dbReference type="SUPFAM" id="SSF82866">
    <property type="entry name" value="Multidrug efflux transporter AcrB transmembrane domain"/>
    <property type="match status" value="2"/>
</dbReference>
<feature type="transmembrane region" description="Helical" evidence="1">
    <location>
        <begin position="867"/>
        <end position="886"/>
    </location>
</feature>
<dbReference type="Proteomes" id="UP000027219">
    <property type="component" value="Unassembled WGS sequence"/>
</dbReference>
<keyword evidence="1" id="KW-1133">Transmembrane helix</keyword>
<proteinExistence type="predicted"/>
<reference evidence="2 3" key="1">
    <citation type="submission" date="2014-02" db="EMBL/GenBank/DDBJ databases">
        <title>Vibrio fortis Dalian14 Genome Sequencing.</title>
        <authorList>
            <person name="Wang Y."/>
            <person name="Song L."/>
            <person name="Liu G."/>
            <person name="Ding J."/>
        </authorList>
    </citation>
    <scope>NUCLEOTIDE SEQUENCE [LARGE SCALE GENOMIC DNA]</scope>
    <source>
        <strain evidence="2 3">Dalian14</strain>
    </source>
</reference>
<feature type="transmembrane region" description="Helical" evidence="1">
    <location>
        <begin position="432"/>
        <end position="452"/>
    </location>
</feature>